<name>A0A923NGD1_9FIRM</name>
<dbReference type="AlphaFoldDB" id="A0A923NGD1"/>
<feature type="chain" id="PRO_5039433264" description="Exo-alpha-sialidase" evidence="1">
    <location>
        <begin position="23"/>
        <end position="338"/>
    </location>
</feature>
<evidence type="ECO:0000313" key="2">
    <source>
        <dbReference type="EMBL" id="MBC5999660.1"/>
    </source>
</evidence>
<reference evidence="2" key="1">
    <citation type="submission" date="2020-08" db="EMBL/GenBank/DDBJ databases">
        <authorList>
            <person name="Liu C."/>
            <person name="Sun Q."/>
        </authorList>
    </citation>
    <scope>NUCLEOTIDE SEQUENCE</scope>
    <source>
        <strain evidence="2">BX16</strain>
    </source>
</reference>
<gene>
    <name evidence="2" type="ORF">H8876_06570</name>
</gene>
<dbReference type="RefSeq" id="WP_249287067.1">
    <property type="nucleotide sequence ID" value="NZ_JACRWC010000083.1"/>
</dbReference>
<evidence type="ECO:0000313" key="3">
    <source>
        <dbReference type="Proteomes" id="UP000644115"/>
    </source>
</evidence>
<dbReference type="EMBL" id="JACRWC010000083">
    <property type="protein sequence ID" value="MBC5999660.1"/>
    <property type="molecule type" value="Genomic_DNA"/>
</dbReference>
<keyword evidence="3" id="KW-1185">Reference proteome</keyword>
<proteinExistence type="predicted"/>
<comment type="caution">
    <text evidence="2">The sequence shown here is derived from an EMBL/GenBank/DDBJ whole genome shotgun (WGS) entry which is preliminary data.</text>
</comment>
<protein>
    <recommendedName>
        <fullName evidence="4">Exo-alpha-sialidase</fullName>
    </recommendedName>
</protein>
<feature type="signal peptide" evidence="1">
    <location>
        <begin position="1"/>
        <end position="22"/>
    </location>
</feature>
<evidence type="ECO:0000256" key="1">
    <source>
        <dbReference type="SAM" id="SignalP"/>
    </source>
</evidence>
<organism evidence="2 3">
    <name type="scientific">Lentihominibacter faecis</name>
    <dbReference type="NCBI Taxonomy" id="2764712"/>
    <lineage>
        <taxon>Bacteria</taxon>
        <taxon>Bacillati</taxon>
        <taxon>Bacillota</taxon>
        <taxon>Clostridia</taxon>
        <taxon>Peptostreptococcales</taxon>
        <taxon>Anaerovoracaceae</taxon>
        <taxon>Lentihominibacter</taxon>
    </lineage>
</organism>
<accession>A0A923NGD1</accession>
<keyword evidence="1" id="KW-0732">Signal</keyword>
<sequence>MKKKITLLVLLVTTLSLGLVLASFRQPQADADAETASYEATSFDLPEEAEYITDLKAMQDGTICAVAGSSQAQDVICYTSKDQGKTWEETARYASRLPITIKQTDYVEGYGYLAEDGTIGIYLGITPNTSKADVEKDSSNLKTNNYNFIIQPNGTIISIEHKTVQERSCYKMHFAGNSCYLEDIQGNLYEVNKTSGTWKGKVLSYDKVDLLNGKLFAGENGVYAVDAKQLATVSSERTETSLEPVLERLQKHIDPDAFEREYVTAATEDQNILYYGDKQGLWKITARGESCLISGKNIRSMTGKGDLRNLAVQEDGTMILAVSTMDGQSSLVQYVPVQ</sequence>
<evidence type="ECO:0008006" key="4">
    <source>
        <dbReference type="Google" id="ProtNLM"/>
    </source>
</evidence>
<dbReference type="Proteomes" id="UP000644115">
    <property type="component" value="Unassembled WGS sequence"/>
</dbReference>